<evidence type="ECO:0000313" key="3">
    <source>
        <dbReference type="Proteomes" id="UP000324800"/>
    </source>
</evidence>
<evidence type="ECO:0000256" key="1">
    <source>
        <dbReference type="SAM" id="Phobius"/>
    </source>
</evidence>
<protein>
    <submittedName>
        <fullName evidence="2">Uncharacterized protein</fullName>
    </submittedName>
</protein>
<name>A0A5J4PV80_9EUKA</name>
<accession>A0A5J4PV80</accession>
<comment type="caution">
    <text evidence="2">The sequence shown here is derived from an EMBL/GenBank/DDBJ whole genome shotgun (WGS) entry which is preliminary data.</text>
</comment>
<feature type="transmembrane region" description="Helical" evidence="1">
    <location>
        <begin position="38"/>
        <end position="55"/>
    </location>
</feature>
<organism evidence="2 3">
    <name type="scientific">Streblomastix strix</name>
    <dbReference type="NCBI Taxonomy" id="222440"/>
    <lineage>
        <taxon>Eukaryota</taxon>
        <taxon>Metamonada</taxon>
        <taxon>Preaxostyla</taxon>
        <taxon>Oxymonadida</taxon>
        <taxon>Streblomastigidae</taxon>
        <taxon>Streblomastix</taxon>
    </lineage>
</organism>
<keyword evidence="1" id="KW-1133">Transmembrane helix</keyword>
<evidence type="ECO:0000313" key="2">
    <source>
        <dbReference type="EMBL" id="KAA6313537.1"/>
    </source>
</evidence>
<sequence>MIWHLSNLLQELFELGIGYVKKIVTNPRFIRKDYQRDIVVGFVLKCHLIIHYLMFGNTSYPHATLALVIDRSRNVEDSCATPIVIIL</sequence>
<dbReference type="EMBL" id="SNRW01048267">
    <property type="protein sequence ID" value="KAA6313537.1"/>
    <property type="molecule type" value="Genomic_DNA"/>
</dbReference>
<reference evidence="2 3" key="1">
    <citation type="submission" date="2019-03" db="EMBL/GenBank/DDBJ databases">
        <title>Single cell metagenomics reveals metabolic interactions within the superorganism composed of flagellate Streblomastix strix and complex community of Bacteroidetes bacteria on its surface.</title>
        <authorList>
            <person name="Treitli S.C."/>
            <person name="Kolisko M."/>
            <person name="Husnik F."/>
            <person name="Keeling P."/>
            <person name="Hampl V."/>
        </authorList>
    </citation>
    <scope>NUCLEOTIDE SEQUENCE [LARGE SCALE GENOMIC DNA]</scope>
    <source>
        <strain evidence="2">ST1C</strain>
    </source>
</reference>
<dbReference type="Proteomes" id="UP000324800">
    <property type="component" value="Unassembled WGS sequence"/>
</dbReference>
<keyword evidence="1" id="KW-0812">Transmembrane</keyword>
<keyword evidence="1" id="KW-0472">Membrane</keyword>
<gene>
    <name evidence="2" type="ORF">EZS28_055737</name>
</gene>
<proteinExistence type="predicted"/>
<dbReference type="AlphaFoldDB" id="A0A5J4PV80"/>